<dbReference type="InterPro" id="IPR036873">
    <property type="entry name" value="Rhodanese-like_dom_sf"/>
</dbReference>
<feature type="domain" description="Rhodanese" evidence="2">
    <location>
        <begin position="156"/>
        <end position="267"/>
    </location>
</feature>
<keyword evidence="3" id="KW-0808">Transferase</keyword>
<evidence type="ECO:0000259" key="2">
    <source>
        <dbReference type="PROSITE" id="PS50206"/>
    </source>
</evidence>
<dbReference type="RefSeq" id="WP_093473283.1">
    <property type="nucleotide sequence ID" value="NZ_FOUI01000003.1"/>
</dbReference>
<name>A0A1I4PTM9_9GAMM</name>
<dbReference type="PANTHER" id="PTHR43855:SF1">
    <property type="entry name" value="THIOSULFATE SULFURTRANSFERASE"/>
    <property type="match status" value="1"/>
</dbReference>
<gene>
    <name evidence="3" type="ORF">SAMN05216217_10358</name>
</gene>
<dbReference type="Gene3D" id="3.40.250.10">
    <property type="entry name" value="Rhodanese-like domain"/>
    <property type="match status" value="2"/>
</dbReference>
<dbReference type="AlphaFoldDB" id="A0A1I4PTM9"/>
<evidence type="ECO:0000256" key="1">
    <source>
        <dbReference type="ARBA" id="ARBA00022737"/>
    </source>
</evidence>
<organism evidence="3 4">
    <name type="scientific">Halopseudomonas yangmingensis</name>
    <dbReference type="NCBI Taxonomy" id="1720063"/>
    <lineage>
        <taxon>Bacteria</taxon>
        <taxon>Pseudomonadati</taxon>
        <taxon>Pseudomonadota</taxon>
        <taxon>Gammaproteobacteria</taxon>
        <taxon>Pseudomonadales</taxon>
        <taxon>Pseudomonadaceae</taxon>
        <taxon>Halopseudomonas</taxon>
    </lineage>
</organism>
<sequence length="268" mass="29719">MTEKLPRLLEPEQLAMPIDPLRIRLVDLCPNEQYAAAHIPGAVHVDPMLTTAGAPLPGLVPAPAQLTRLFAELGHHQDIHYVVYDDEGGGWAGRFIWLLDSIGHNNWSYLNGGLHAWHDAGLPLQNGTERVAATSPQLQLNQNFTISVEQLLANLDNPELLVWDARSPAEHTGQRVFASKAGHIPGAVNFEWTAAMDPQRQLRLRSDIAECLQALGITPDRDLVTHCQTHHRSGFTYLIARLLGYPRIRAYAGSWSEWGNHPSTPVEL</sequence>
<reference evidence="4" key="1">
    <citation type="submission" date="2016-10" db="EMBL/GenBank/DDBJ databases">
        <authorList>
            <person name="Varghese N."/>
            <person name="Submissions S."/>
        </authorList>
    </citation>
    <scope>NUCLEOTIDE SEQUENCE [LARGE SCALE GENOMIC DNA]</scope>
    <source>
        <strain evidence="4">DSM 24213</strain>
    </source>
</reference>
<accession>A0A1I4PTM9</accession>
<dbReference type="EMBL" id="FOUI01000003">
    <property type="protein sequence ID" value="SFM30725.1"/>
    <property type="molecule type" value="Genomic_DNA"/>
</dbReference>
<dbReference type="OrthoDB" id="9781034at2"/>
<dbReference type="Proteomes" id="UP000243629">
    <property type="component" value="Unassembled WGS sequence"/>
</dbReference>
<keyword evidence="1" id="KW-0677">Repeat</keyword>
<dbReference type="InterPro" id="IPR001763">
    <property type="entry name" value="Rhodanese-like_dom"/>
</dbReference>
<evidence type="ECO:0000313" key="4">
    <source>
        <dbReference type="Proteomes" id="UP000243629"/>
    </source>
</evidence>
<dbReference type="PANTHER" id="PTHR43855">
    <property type="entry name" value="THIOSULFATE SULFURTRANSFERASE"/>
    <property type="match status" value="1"/>
</dbReference>
<dbReference type="InterPro" id="IPR051126">
    <property type="entry name" value="Thiosulfate_sulfurtransferase"/>
</dbReference>
<dbReference type="PROSITE" id="PS00380">
    <property type="entry name" value="RHODANESE_1"/>
    <property type="match status" value="1"/>
</dbReference>
<dbReference type="CDD" id="cd01449">
    <property type="entry name" value="TST_Repeat_2"/>
    <property type="match status" value="1"/>
</dbReference>
<dbReference type="CDD" id="cd01448">
    <property type="entry name" value="TST_Repeat_1"/>
    <property type="match status" value="1"/>
</dbReference>
<proteinExistence type="predicted"/>
<dbReference type="PROSITE" id="PS50206">
    <property type="entry name" value="RHODANESE_3"/>
    <property type="match status" value="2"/>
</dbReference>
<keyword evidence="3" id="KW-0670">Pyruvate</keyword>
<keyword evidence="4" id="KW-1185">Reference proteome</keyword>
<protein>
    <submittedName>
        <fullName evidence="3">Thiosulfate/3-mercaptopyruvate sulfurtransferase</fullName>
    </submittedName>
</protein>
<dbReference type="STRING" id="1720063.SAMN05216217_10358"/>
<dbReference type="SUPFAM" id="SSF52821">
    <property type="entry name" value="Rhodanese/Cell cycle control phosphatase"/>
    <property type="match status" value="2"/>
</dbReference>
<evidence type="ECO:0000313" key="3">
    <source>
        <dbReference type="EMBL" id="SFM30725.1"/>
    </source>
</evidence>
<dbReference type="GO" id="GO:0004792">
    <property type="term" value="F:thiosulfate-cyanide sulfurtransferase activity"/>
    <property type="evidence" value="ECO:0007669"/>
    <property type="project" value="InterPro"/>
</dbReference>
<feature type="domain" description="Rhodanese" evidence="2">
    <location>
        <begin position="22"/>
        <end position="126"/>
    </location>
</feature>
<dbReference type="Pfam" id="PF00581">
    <property type="entry name" value="Rhodanese"/>
    <property type="match status" value="2"/>
</dbReference>
<dbReference type="SMART" id="SM00450">
    <property type="entry name" value="RHOD"/>
    <property type="match status" value="2"/>
</dbReference>
<dbReference type="InterPro" id="IPR001307">
    <property type="entry name" value="Thiosulphate_STrfase_CS"/>
</dbReference>